<proteinExistence type="predicted"/>
<protein>
    <submittedName>
        <fullName evidence="2">Uncharacterized protein</fullName>
    </submittedName>
</protein>
<evidence type="ECO:0000256" key="1">
    <source>
        <dbReference type="SAM" id="MobiDB-lite"/>
    </source>
</evidence>
<name>A0A0K6I011_9HYPH</name>
<dbReference type="Proteomes" id="UP000183900">
    <property type="component" value="Unassembled WGS sequence"/>
</dbReference>
<evidence type="ECO:0000313" key="3">
    <source>
        <dbReference type="Proteomes" id="UP000183900"/>
    </source>
</evidence>
<gene>
    <name evidence="2" type="ORF">Ga0061067_105179</name>
</gene>
<keyword evidence="3" id="KW-1185">Reference proteome</keyword>
<organism evidence="2 3">
    <name type="scientific">Pannonibacter indicus</name>
    <dbReference type="NCBI Taxonomy" id="466044"/>
    <lineage>
        <taxon>Bacteria</taxon>
        <taxon>Pseudomonadati</taxon>
        <taxon>Pseudomonadota</taxon>
        <taxon>Alphaproteobacteria</taxon>
        <taxon>Hyphomicrobiales</taxon>
        <taxon>Stappiaceae</taxon>
        <taxon>Pannonibacter</taxon>
    </lineage>
</organism>
<evidence type="ECO:0000313" key="2">
    <source>
        <dbReference type="EMBL" id="CUA96499.1"/>
    </source>
</evidence>
<dbReference type="AlphaFoldDB" id="A0A0K6I011"/>
<feature type="region of interest" description="Disordered" evidence="1">
    <location>
        <begin position="1"/>
        <end position="23"/>
    </location>
</feature>
<sequence>MTLLGFLRGRAPDARREGSSLPKHTGNRCHHRFVFAAFVCRLAQLAGAGERTGDGRAS</sequence>
<reference evidence="3" key="1">
    <citation type="submission" date="2015-08" db="EMBL/GenBank/DDBJ databases">
        <authorList>
            <person name="Varghese N."/>
        </authorList>
    </citation>
    <scope>NUCLEOTIDE SEQUENCE [LARGE SCALE GENOMIC DNA]</scope>
    <source>
        <strain evidence="3">DSM 23407</strain>
    </source>
</reference>
<accession>A0A0K6I011</accession>
<dbReference type="EMBL" id="CYHE01000005">
    <property type="protein sequence ID" value="CUA96499.1"/>
    <property type="molecule type" value="Genomic_DNA"/>
</dbReference>